<name>A0A7G5N259_9FIRM</name>
<dbReference type="EMBL" id="CP039126">
    <property type="protein sequence ID" value="QMW80952.1"/>
    <property type="molecule type" value="Genomic_DNA"/>
</dbReference>
<dbReference type="Proteomes" id="UP000515789">
    <property type="component" value="Chromosome"/>
</dbReference>
<protein>
    <submittedName>
        <fullName evidence="1">Uncharacterized protein</fullName>
    </submittedName>
</protein>
<dbReference type="RefSeq" id="WP_018596975.1">
    <property type="nucleotide sequence ID" value="NZ_CABLBP010000005.1"/>
</dbReference>
<reference evidence="1 2" key="1">
    <citation type="submission" date="2019-04" db="EMBL/GenBank/DDBJ databases">
        <authorList>
            <person name="Schori C."/>
            <person name="Ahrens C."/>
        </authorList>
    </citation>
    <scope>NUCLEOTIDE SEQUENCE [LARGE SCALE GENOMIC DNA]</scope>
    <source>
        <strain evidence="1 2">DSM 2950</strain>
    </source>
</reference>
<gene>
    <name evidence="1" type="ORF">E5259_27150</name>
</gene>
<evidence type="ECO:0000313" key="1">
    <source>
        <dbReference type="EMBL" id="QMW80952.1"/>
    </source>
</evidence>
<dbReference type="AlphaFoldDB" id="A0A7G5N259"/>
<accession>A0A7G5N259</accession>
<evidence type="ECO:0000313" key="2">
    <source>
        <dbReference type="Proteomes" id="UP000515789"/>
    </source>
</evidence>
<sequence>MPTTEKIYPEWVQTYRTRGTTVKKKGDAYYLYKRTSRRVPGKRYPQPVDTYVGIITPEGVVASNKKKVELTEIEVWEFGFSKAIWDLCPEGWKKPLGDEWEDILKIILSEWSPQSYLCRGGVKKREGFRCQFNAQASSLSRRIFKENGTGIKDLEPLKGVYLVVMGKEKAVSKLWPEQQILVDSLGLSMEV</sequence>
<proteinExistence type="predicted"/>
<organism evidence="1 2">
    <name type="scientific">Blautia producta</name>
    <dbReference type="NCBI Taxonomy" id="33035"/>
    <lineage>
        <taxon>Bacteria</taxon>
        <taxon>Bacillati</taxon>
        <taxon>Bacillota</taxon>
        <taxon>Clostridia</taxon>
        <taxon>Lachnospirales</taxon>
        <taxon>Lachnospiraceae</taxon>
        <taxon>Blautia</taxon>
    </lineage>
</organism>